<reference evidence="12 13" key="2">
    <citation type="submission" date="2024-09" db="EMBL/GenBank/DDBJ databases">
        <title>Draft genome sequence of Candidatus Magnetaquicoccaceae bacterium FCR-1.</title>
        <authorList>
            <person name="Shimoshige H."/>
            <person name="Shimamura S."/>
            <person name="Taoka A."/>
            <person name="Kobayashi H."/>
            <person name="Maekawa T."/>
        </authorList>
    </citation>
    <scope>NUCLEOTIDE SEQUENCE [LARGE SCALE GENOMIC DNA]</scope>
    <source>
        <strain evidence="12 13">FCR-1</strain>
    </source>
</reference>
<dbReference type="InterPro" id="IPR029016">
    <property type="entry name" value="GAF-like_dom_sf"/>
</dbReference>
<dbReference type="Pfam" id="PF08448">
    <property type="entry name" value="PAS_4"/>
    <property type="match status" value="1"/>
</dbReference>
<dbReference type="Pfam" id="PF00072">
    <property type="entry name" value="Response_reg"/>
    <property type="match status" value="1"/>
</dbReference>
<dbReference type="InterPro" id="IPR036890">
    <property type="entry name" value="HATPase_C_sf"/>
</dbReference>
<dbReference type="InterPro" id="IPR000014">
    <property type="entry name" value="PAS"/>
</dbReference>
<dbReference type="PROSITE" id="PS50110">
    <property type="entry name" value="RESPONSE_REGULATORY"/>
    <property type="match status" value="1"/>
</dbReference>
<dbReference type="PANTHER" id="PTHR45339:SF1">
    <property type="entry name" value="HYBRID SIGNAL TRANSDUCTION HISTIDINE KINASE J"/>
    <property type="match status" value="1"/>
</dbReference>
<evidence type="ECO:0000259" key="9">
    <source>
        <dbReference type="PROSITE" id="PS50110"/>
    </source>
</evidence>
<dbReference type="SUPFAM" id="SSF47384">
    <property type="entry name" value="Homodimeric domain of signal transducing histidine kinase"/>
    <property type="match status" value="1"/>
</dbReference>
<dbReference type="Pfam" id="PF13185">
    <property type="entry name" value="GAF_2"/>
    <property type="match status" value="1"/>
</dbReference>
<keyword evidence="3 7" id="KW-0597">Phosphoprotein</keyword>
<dbReference type="InterPro" id="IPR003661">
    <property type="entry name" value="HisK_dim/P_dom"/>
</dbReference>
<dbReference type="Pfam" id="PF13426">
    <property type="entry name" value="PAS_9"/>
    <property type="match status" value="1"/>
</dbReference>
<dbReference type="SUPFAM" id="SSF55781">
    <property type="entry name" value="GAF domain-like"/>
    <property type="match status" value="1"/>
</dbReference>
<dbReference type="EC" id="2.7.13.3" evidence="2"/>
<gene>
    <name evidence="12" type="primary">rcsC_42</name>
    <name evidence="12" type="ORF">SIID45300_01612</name>
</gene>
<evidence type="ECO:0000256" key="7">
    <source>
        <dbReference type="PROSITE-ProRule" id="PRU00169"/>
    </source>
</evidence>
<dbReference type="Proteomes" id="UP001628193">
    <property type="component" value="Unassembled WGS sequence"/>
</dbReference>
<feature type="domain" description="PAS" evidence="10">
    <location>
        <begin position="219"/>
        <end position="289"/>
    </location>
</feature>
<keyword evidence="13" id="KW-1185">Reference proteome</keyword>
<keyword evidence="5 12" id="KW-0418">Kinase</keyword>
<name>A0ABQ0C8S0_9PROT</name>
<dbReference type="InterPro" id="IPR004358">
    <property type="entry name" value="Sig_transdc_His_kin-like_C"/>
</dbReference>
<dbReference type="PROSITE" id="PS50113">
    <property type="entry name" value="PAC"/>
    <property type="match status" value="1"/>
</dbReference>
<sequence>MRWKGFLERGPVWAGRRRVSINLADLVDPRQLQSMAEALYRISGIPIGIIGVDGRVLVATGWQEVCANYHRVHPACLERCLASDRYIVKTIPTLPPDGYIEYKCLNGMWDLAIPILVDGHHLATCFLGQFFYEHEPIDLAFFREQAGQHGFDPDAYLAALEKVPVFSKEKVQGIIAYNRQLVSMISELGLSHLRQRERASRLETMHAQLLIEIGQRIAAEEARDRFFNLSPDLFAILSQDGRLLNFNAALCEALGYSREDLAEMPLDARMHPEDREAALQEIQRVFSGGEPGVFTLRLIDRNGNPLWTEWTGVVDGQSLHVAGRDVTEQHRQQESMAREIEARKRAEADLLAARDQLRLQIACINRIQGLFIGESDPDELFETLLFEILTLTASDYGFIVEVRRETSGEVNLTCLSVLTRDGEGVLRSGEGGVASSWCVVGDHCLFARLIDMAQPLFVNEVDASLALCGLPQGHPPIRAMLGMPIKRGGEILAVLGLANRPAGYDAGMIDYLEPVVAASARILEGFGNRRRRLETETLLRKSEELLRATFESTRSGILVVDRHGCILRTNARFREMWRIPADLLTDGRDDVLLPFVLRQLKEPDRFLARVKAIYETDAIDVDLLSFVDGRLFERYSEPLSGEGEPRGRVWIFTDITERMRAEAAVAENERRLREIASTLAEGLYTVGRDWRITFINPTALRILGWREEEVLGHSSHLLFHHSYPDGTMYLASDCYIAQVMKGTVVNTDTDWLWRKDGTCFPVALIASPIERDGVIQGAVVAFRDITERKQADEELRLAKEQAEQAARVKGDFLAAMSHEIRTPMNVVLGMSELLLETSLDVNQRRYAETMHYSGKALLGVLNDVLDFSRIEAGRFSLLDLPFSPVRVVEETARLMRVAAREKGLVLGETIAVDLPELVLGDDGRVRQVLLNLLSNAIKFTHQGRVDVGLSWYDQGQDALLFQVADTGIGISEEQARNVFEQFTQADAWITRRYGGTGLGLAICRRLVELMAGRIWVESRLGEGSLFRFVLPVRRVMKRDATASGEMVSVAPVEERPLRILLAEDVEENRELMAAYLAKTPHRLTMVEDGEEAVRQVRAEPFDVVVMDVQMPGMDGYTATRLIRSWEAEQGRSPLPVIALSAHAMEGEMERSREAGCTLYLSKPIRKKVLIDALRGIGSRAGGQA</sequence>
<proteinExistence type="predicted"/>
<keyword evidence="4 12" id="KW-0808">Transferase</keyword>
<evidence type="ECO:0000256" key="1">
    <source>
        <dbReference type="ARBA" id="ARBA00000085"/>
    </source>
</evidence>
<evidence type="ECO:0000256" key="5">
    <source>
        <dbReference type="ARBA" id="ARBA00022777"/>
    </source>
</evidence>
<dbReference type="Gene3D" id="3.40.50.2300">
    <property type="match status" value="1"/>
</dbReference>
<evidence type="ECO:0000256" key="4">
    <source>
        <dbReference type="ARBA" id="ARBA00022679"/>
    </source>
</evidence>
<protein>
    <recommendedName>
        <fullName evidence="2">histidine kinase</fullName>
        <ecNumber evidence="2">2.7.13.3</ecNumber>
    </recommendedName>
</protein>
<comment type="catalytic activity">
    <reaction evidence="1">
        <text>ATP + protein L-histidine = ADP + protein N-phospho-L-histidine.</text>
        <dbReference type="EC" id="2.7.13.3"/>
    </reaction>
</comment>
<dbReference type="InterPro" id="IPR011006">
    <property type="entry name" value="CheY-like_superfamily"/>
</dbReference>
<dbReference type="InterPro" id="IPR005467">
    <property type="entry name" value="His_kinase_dom"/>
</dbReference>
<dbReference type="InterPro" id="IPR018771">
    <property type="entry name" value="PocR_dom"/>
</dbReference>
<dbReference type="Gene3D" id="3.30.450.40">
    <property type="match status" value="1"/>
</dbReference>
<dbReference type="CDD" id="cd17546">
    <property type="entry name" value="REC_hyHK_CKI1_RcsC-like"/>
    <property type="match status" value="1"/>
</dbReference>
<organism evidence="12 13">
    <name type="scientific">Candidatus Magnetaquiglobus chichijimensis</name>
    <dbReference type="NCBI Taxonomy" id="3141448"/>
    <lineage>
        <taxon>Bacteria</taxon>
        <taxon>Pseudomonadati</taxon>
        <taxon>Pseudomonadota</taxon>
        <taxon>Magnetococcia</taxon>
        <taxon>Magnetococcales</taxon>
        <taxon>Candidatus Magnetaquicoccaceae</taxon>
        <taxon>Candidatus Magnetaquiglobus</taxon>
    </lineage>
</organism>
<dbReference type="CDD" id="cd16922">
    <property type="entry name" value="HATPase_EvgS-ArcB-TorS-like"/>
    <property type="match status" value="1"/>
</dbReference>
<dbReference type="SMART" id="SM00388">
    <property type="entry name" value="HisKA"/>
    <property type="match status" value="1"/>
</dbReference>
<dbReference type="InterPro" id="IPR000700">
    <property type="entry name" value="PAS-assoc_C"/>
</dbReference>
<dbReference type="InterPro" id="IPR001789">
    <property type="entry name" value="Sig_transdc_resp-reg_receiver"/>
</dbReference>
<evidence type="ECO:0000313" key="12">
    <source>
        <dbReference type="EMBL" id="GAB0057288.1"/>
    </source>
</evidence>
<comment type="caution">
    <text evidence="12">The sequence shown here is derived from an EMBL/GenBank/DDBJ whole genome shotgun (WGS) entry which is preliminary data.</text>
</comment>
<evidence type="ECO:0000259" key="11">
    <source>
        <dbReference type="PROSITE" id="PS50113"/>
    </source>
</evidence>
<dbReference type="Gene3D" id="3.30.450.20">
    <property type="entry name" value="PAS domain"/>
    <property type="match status" value="3"/>
</dbReference>
<dbReference type="InterPro" id="IPR003594">
    <property type="entry name" value="HATPase_dom"/>
</dbReference>
<dbReference type="PRINTS" id="PR00344">
    <property type="entry name" value="BCTRLSENSOR"/>
</dbReference>
<dbReference type="InterPro" id="IPR036097">
    <property type="entry name" value="HisK_dim/P_sf"/>
</dbReference>
<reference evidence="12 13" key="1">
    <citation type="submission" date="2024-05" db="EMBL/GenBank/DDBJ databases">
        <authorList>
            <consortium name="Candidatus Magnetaquicoccaceae bacterium FCR-1 genome sequencing consortium"/>
            <person name="Shimoshige H."/>
            <person name="Shimamura S."/>
            <person name="Taoka A."/>
            <person name="Kobayashi H."/>
            <person name="Maekawa T."/>
        </authorList>
    </citation>
    <scope>NUCLEOTIDE SEQUENCE [LARGE SCALE GENOMIC DNA]</scope>
    <source>
        <strain evidence="12 13">FCR-1</strain>
    </source>
</reference>
<dbReference type="SMART" id="SM00086">
    <property type="entry name" value="PAC"/>
    <property type="match status" value="2"/>
</dbReference>
<dbReference type="CDD" id="cd00130">
    <property type="entry name" value="PAS"/>
    <property type="match status" value="2"/>
</dbReference>
<dbReference type="CDD" id="cd00082">
    <property type="entry name" value="HisKA"/>
    <property type="match status" value="1"/>
</dbReference>
<evidence type="ECO:0000259" key="10">
    <source>
        <dbReference type="PROSITE" id="PS50112"/>
    </source>
</evidence>
<dbReference type="InterPro" id="IPR001610">
    <property type="entry name" value="PAC"/>
</dbReference>
<dbReference type="SMART" id="SM00091">
    <property type="entry name" value="PAS"/>
    <property type="match status" value="3"/>
</dbReference>
<dbReference type="InterPro" id="IPR013655">
    <property type="entry name" value="PAS_fold_3"/>
</dbReference>
<evidence type="ECO:0000313" key="13">
    <source>
        <dbReference type="Proteomes" id="UP001628193"/>
    </source>
</evidence>
<dbReference type="Pfam" id="PF10114">
    <property type="entry name" value="PocR"/>
    <property type="match status" value="1"/>
</dbReference>
<dbReference type="Pfam" id="PF02518">
    <property type="entry name" value="HATPase_c"/>
    <property type="match status" value="1"/>
</dbReference>
<evidence type="ECO:0000256" key="3">
    <source>
        <dbReference type="ARBA" id="ARBA00022553"/>
    </source>
</evidence>
<evidence type="ECO:0000256" key="2">
    <source>
        <dbReference type="ARBA" id="ARBA00012438"/>
    </source>
</evidence>
<dbReference type="Pfam" id="PF08447">
    <property type="entry name" value="PAS_3"/>
    <property type="match status" value="1"/>
</dbReference>
<keyword evidence="6" id="KW-0902">Two-component regulatory system</keyword>
<dbReference type="PROSITE" id="PS50112">
    <property type="entry name" value="PAS"/>
    <property type="match status" value="2"/>
</dbReference>
<accession>A0ABQ0C8S0</accession>
<dbReference type="PANTHER" id="PTHR45339">
    <property type="entry name" value="HYBRID SIGNAL TRANSDUCTION HISTIDINE KINASE J"/>
    <property type="match status" value="1"/>
</dbReference>
<feature type="domain" description="Histidine kinase" evidence="8">
    <location>
        <begin position="815"/>
        <end position="1034"/>
    </location>
</feature>
<dbReference type="InterPro" id="IPR003018">
    <property type="entry name" value="GAF"/>
</dbReference>
<dbReference type="GO" id="GO:0004673">
    <property type="term" value="F:protein histidine kinase activity"/>
    <property type="evidence" value="ECO:0007669"/>
    <property type="project" value="UniProtKB-EC"/>
</dbReference>
<dbReference type="Gene3D" id="3.30.565.10">
    <property type="entry name" value="Histidine kinase-like ATPase, C-terminal domain"/>
    <property type="match status" value="1"/>
</dbReference>
<feature type="domain" description="PAS" evidence="10">
    <location>
        <begin position="668"/>
        <end position="743"/>
    </location>
</feature>
<dbReference type="EMBL" id="BAAFGK010000004">
    <property type="protein sequence ID" value="GAB0057288.1"/>
    <property type="molecule type" value="Genomic_DNA"/>
</dbReference>
<evidence type="ECO:0000256" key="6">
    <source>
        <dbReference type="ARBA" id="ARBA00023012"/>
    </source>
</evidence>
<dbReference type="InterPro" id="IPR035965">
    <property type="entry name" value="PAS-like_dom_sf"/>
</dbReference>
<dbReference type="PROSITE" id="PS50109">
    <property type="entry name" value="HIS_KIN"/>
    <property type="match status" value="1"/>
</dbReference>
<dbReference type="InterPro" id="IPR013656">
    <property type="entry name" value="PAS_4"/>
</dbReference>
<dbReference type="Pfam" id="PF00512">
    <property type="entry name" value="HisKA"/>
    <property type="match status" value="1"/>
</dbReference>
<dbReference type="SMART" id="SM00387">
    <property type="entry name" value="HATPase_c"/>
    <property type="match status" value="1"/>
</dbReference>
<dbReference type="SMART" id="SM00448">
    <property type="entry name" value="REC"/>
    <property type="match status" value="1"/>
</dbReference>
<dbReference type="SUPFAM" id="SSF55785">
    <property type="entry name" value="PYP-like sensor domain (PAS domain)"/>
    <property type="match status" value="3"/>
</dbReference>
<evidence type="ECO:0000259" key="8">
    <source>
        <dbReference type="PROSITE" id="PS50109"/>
    </source>
</evidence>
<dbReference type="SUPFAM" id="SSF55874">
    <property type="entry name" value="ATPase domain of HSP90 chaperone/DNA topoisomerase II/histidine kinase"/>
    <property type="match status" value="1"/>
</dbReference>
<feature type="domain" description="PAC" evidence="11">
    <location>
        <begin position="746"/>
        <end position="797"/>
    </location>
</feature>
<feature type="domain" description="Response regulatory" evidence="9">
    <location>
        <begin position="1058"/>
        <end position="1177"/>
    </location>
</feature>
<dbReference type="SUPFAM" id="SSF52172">
    <property type="entry name" value="CheY-like"/>
    <property type="match status" value="1"/>
</dbReference>
<feature type="modified residue" description="4-aspartylphosphate" evidence="7">
    <location>
        <position position="1107"/>
    </location>
</feature>
<dbReference type="NCBIfam" id="TIGR00229">
    <property type="entry name" value="sensory_box"/>
    <property type="match status" value="2"/>
</dbReference>
<dbReference type="Gene3D" id="1.10.287.130">
    <property type="match status" value="1"/>
</dbReference>